<dbReference type="EMBL" id="JAFJMO010000017">
    <property type="protein sequence ID" value="KAJ8252658.1"/>
    <property type="molecule type" value="Genomic_DNA"/>
</dbReference>
<evidence type="ECO:0000313" key="3">
    <source>
        <dbReference type="Proteomes" id="UP001152803"/>
    </source>
</evidence>
<accession>A0A9Q1CYR4</accession>
<organism evidence="2 3">
    <name type="scientific">Conger conger</name>
    <name type="common">Conger eel</name>
    <name type="synonym">Muraena conger</name>
    <dbReference type="NCBI Taxonomy" id="82655"/>
    <lineage>
        <taxon>Eukaryota</taxon>
        <taxon>Metazoa</taxon>
        <taxon>Chordata</taxon>
        <taxon>Craniata</taxon>
        <taxon>Vertebrata</taxon>
        <taxon>Euteleostomi</taxon>
        <taxon>Actinopterygii</taxon>
        <taxon>Neopterygii</taxon>
        <taxon>Teleostei</taxon>
        <taxon>Anguilliformes</taxon>
        <taxon>Congridae</taxon>
        <taxon>Conger</taxon>
    </lineage>
</organism>
<proteinExistence type="predicted"/>
<feature type="compositionally biased region" description="Low complexity" evidence="1">
    <location>
        <begin position="100"/>
        <end position="116"/>
    </location>
</feature>
<protein>
    <submittedName>
        <fullName evidence="2">Uncharacterized protein</fullName>
    </submittedName>
</protein>
<comment type="caution">
    <text evidence="2">The sequence shown here is derived from an EMBL/GenBank/DDBJ whole genome shotgun (WGS) entry which is preliminary data.</text>
</comment>
<reference evidence="2" key="1">
    <citation type="journal article" date="2023" name="Science">
        <title>Genome structures resolve the early diversification of teleost fishes.</title>
        <authorList>
            <person name="Parey E."/>
            <person name="Louis A."/>
            <person name="Montfort J."/>
            <person name="Bouchez O."/>
            <person name="Roques C."/>
            <person name="Iampietro C."/>
            <person name="Lluch J."/>
            <person name="Castinel A."/>
            <person name="Donnadieu C."/>
            <person name="Desvignes T."/>
            <person name="Floi Bucao C."/>
            <person name="Jouanno E."/>
            <person name="Wen M."/>
            <person name="Mejri S."/>
            <person name="Dirks R."/>
            <person name="Jansen H."/>
            <person name="Henkel C."/>
            <person name="Chen W.J."/>
            <person name="Zahm M."/>
            <person name="Cabau C."/>
            <person name="Klopp C."/>
            <person name="Thompson A.W."/>
            <person name="Robinson-Rechavi M."/>
            <person name="Braasch I."/>
            <person name="Lecointre G."/>
            <person name="Bobe J."/>
            <person name="Postlethwait J.H."/>
            <person name="Berthelot C."/>
            <person name="Roest Crollius H."/>
            <person name="Guiguen Y."/>
        </authorList>
    </citation>
    <scope>NUCLEOTIDE SEQUENCE</scope>
    <source>
        <strain evidence="2">Concon-B</strain>
    </source>
</reference>
<feature type="compositionally biased region" description="Basic and acidic residues" evidence="1">
    <location>
        <begin position="119"/>
        <end position="130"/>
    </location>
</feature>
<keyword evidence="3" id="KW-1185">Reference proteome</keyword>
<evidence type="ECO:0000313" key="2">
    <source>
        <dbReference type="EMBL" id="KAJ8252658.1"/>
    </source>
</evidence>
<sequence length="148" mass="16320">MRRTDCSRYAGVRLTGAEALGRDWTKGCSGHSAGRTSGSMRIKRREKESERAPSDQGNNAAEPLGVSRGAAECWDTPRDWRCHHTVTLHSHPGSTPPPRRTANPATAAERPSRAAAVCTERERDLSDQRPRLSTTQRLLELPSPRARP</sequence>
<dbReference type="Proteomes" id="UP001152803">
    <property type="component" value="Unassembled WGS sequence"/>
</dbReference>
<dbReference type="AlphaFoldDB" id="A0A9Q1CYR4"/>
<name>A0A9Q1CYR4_CONCO</name>
<gene>
    <name evidence="2" type="ORF">COCON_G00219700</name>
</gene>
<feature type="region of interest" description="Disordered" evidence="1">
    <location>
        <begin position="85"/>
        <end position="148"/>
    </location>
</feature>
<feature type="region of interest" description="Disordered" evidence="1">
    <location>
        <begin position="22"/>
        <end position="67"/>
    </location>
</feature>
<evidence type="ECO:0000256" key="1">
    <source>
        <dbReference type="SAM" id="MobiDB-lite"/>
    </source>
</evidence>